<dbReference type="KEGG" id="aev:EI546_03405"/>
<protein>
    <submittedName>
        <fullName evidence="1">Uncharacterized protein</fullName>
    </submittedName>
</protein>
<accession>A0A410G0N9</accession>
<gene>
    <name evidence="1" type="ORF">EI546_03405</name>
</gene>
<dbReference type="EMBL" id="CP034951">
    <property type="protein sequence ID" value="QAA80833.1"/>
    <property type="molecule type" value="Genomic_DNA"/>
</dbReference>
<evidence type="ECO:0000313" key="1">
    <source>
        <dbReference type="EMBL" id="QAA80833.1"/>
    </source>
</evidence>
<reference evidence="1 2" key="1">
    <citation type="submission" date="2019-01" db="EMBL/GenBank/DDBJ databases">
        <title>Complete genome sequencing of Aequorivita sp. H23M31.</title>
        <authorList>
            <person name="Bae J.-W."/>
        </authorList>
    </citation>
    <scope>NUCLEOTIDE SEQUENCE [LARGE SCALE GENOMIC DNA]</scope>
    <source>
        <strain evidence="1 2">H23M31</strain>
    </source>
</reference>
<name>A0A410G0N9_9FLAO</name>
<proteinExistence type="predicted"/>
<dbReference type="AlphaFoldDB" id="A0A410G0N9"/>
<organism evidence="1 2">
    <name type="scientific">Aequorivita ciconiae</name>
    <dbReference type="NCBI Taxonomy" id="2494375"/>
    <lineage>
        <taxon>Bacteria</taxon>
        <taxon>Pseudomonadati</taxon>
        <taxon>Bacteroidota</taxon>
        <taxon>Flavobacteriia</taxon>
        <taxon>Flavobacteriales</taxon>
        <taxon>Flavobacteriaceae</taxon>
        <taxon>Aequorivita</taxon>
    </lineage>
</organism>
<dbReference type="Proteomes" id="UP000285517">
    <property type="component" value="Chromosome"/>
</dbReference>
<dbReference type="RefSeq" id="WP_128249228.1">
    <property type="nucleotide sequence ID" value="NZ_CP034951.1"/>
</dbReference>
<keyword evidence="2" id="KW-1185">Reference proteome</keyword>
<evidence type="ECO:0000313" key="2">
    <source>
        <dbReference type="Proteomes" id="UP000285517"/>
    </source>
</evidence>
<sequence length="78" mass="9159">MINREIGVNRDGITRKEINKEVATDYRFLPQDQFQQGKEILIKNSALLRELKNRLINSLRFIKVLELRFNDEVANTGI</sequence>